<dbReference type="InterPro" id="IPR006027">
    <property type="entry name" value="NusB_RsmB_TIM44"/>
</dbReference>
<protein>
    <submittedName>
        <fullName evidence="3">Transcription antitermination factor NusB</fullName>
    </submittedName>
</protein>
<evidence type="ECO:0000256" key="1">
    <source>
        <dbReference type="ARBA" id="ARBA00022884"/>
    </source>
</evidence>
<dbReference type="InterPro" id="IPR035926">
    <property type="entry name" value="NusB-like_sf"/>
</dbReference>
<dbReference type="Gene3D" id="1.10.940.10">
    <property type="entry name" value="NusB-like"/>
    <property type="match status" value="1"/>
</dbReference>
<organism evidence="3 4">
    <name type="scientific">Ureaplasma ceti</name>
    <dbReference type="NCBI Taxonomy" id="3119530"/>
    <lineage>
        <taxon>Bacteria</taxon>
        <taxon>Bacillati</taxon>
        <taxon>Mycoplasmatota</taxon>
        <taxon>Mycoplasmoidales</taxon>
        <taxon>Mycoplasmoidaceae</taxon>
        <taxon>Ureaplasma</taxon>
    </lineage>
</organism>
<evidence type="ECO:0000313" key="4">
    <source>
        <dbReference type="Proteomes" id="UP001449582"/>
    </source>
</evidence>
<dbReference type="SUPFAM" id="SSF48013">
    <property type="entry name" value="NusB-like"/>
    <property type="match status" value="1"/>
</dbReference>
<proteinExistence type="predicted"/>
<gene>
    <name evidence="3" type="primary">nusB</name>
    <name evidence="3" type="ORF">UREOM_4420</name>
</gene>
<dbReference type="Pfam" id="PF01029">
    <property type="entry name" value="NusB"/>
    <property type="match status" value="1"/>
</dbReference>
<dbReference type="RefSeq" id="WP_353289892.1">
    <property type="nucleotide sequence ID" value="NZ_BAABQM010000003.1"/>
</dbReference>
<evidence type="ECO:0000259" key="2">
    <source>
        <dbReference type="Pfam" id="PF01029"/>
    </source>
</evidence>
<keyword evidence="1" id="KW-0694">RNA-binding</keyword>
<comment type="caution">
    <text evidence="3">The sequence shown here is derived from an EMBL/GenBank/DDBJ whole genome shotgun (WGS) entry which is preliminary data.</text>
</comment>
<dbReference type="Proteomes" id="UP001449582">
    <property type="component" value="Unassembled WGS sequence"/>
</dbReference>
<reference evidence="3" key="1">
    <citation type="submission" date="2024-02" db="EMBL/GenBank/DDBJ databases">
        <title>Draft genome sequence of new strains in genus Ureaplasma.</title>
        <authorList>
            <person name="Nakajima Y."/>
            <person name="Segawa T."/>
        </authorList>
    </citation>
    <scope>NUCLEOTIDE SEQUENCE [LARGE SCALE GENOMIC DNA]</scope>
    <source>
        <strain evidence="3">OM1</strain>
    </source>
</reference>
<sequence>MIKDKNNEGQTSNKKSDLTPQWERRVKTFKFIYSCLIKDDDAQVAKAEAFNKYEFDSEQLSLIEYFLDNKQEIINKLEHEMPSKWTFDRLNYVDQAILLDACAETKTWLTDKAIIIDQSVITAKKYSDKDSYKFINAILEKVL</sequence>
<feature type="domain" description="NusB/RsmB/TIM44" evidence="2">
    <location>
        <begin position="25"/>
        <end position="142"/>
    </location>
</feature>
<keyword evidence="4" id="KW-1185">Reference proteome</keyword>
<accession>A0ABP9UA55</accession>
<name>A0ABP9UA55_9BACT</name>
<dbReference type="EMBL" id="BAABQM010000003">
    <property type="protein sequence ID" value="GAA5414731.1"/>
    <property type="molecule type" value="Genomic_DNA"/>
</dbReference>
<evidence type="ECO:0000313" key="3">
    <source>
        <dbReference type="EMBL" id="GAA5414731.1"/>
    </source>
</evidence>